<keyword evidence="3" id="KW-0862">Zinc</keyword>
<dbReference type="OMA" id="GAPYATF"/>
<dbReference type="InterPro" id="IPR006913">
    <property type="entry name" value="CENP-V/GFA"/>
</dbReference>
<dbReference type="PANTHER" id="PTHR33337">
    <property type="entry name" value="GFA DOMAIN-CONTAINING PROTEIN"/>
    <property type="match status" value="1"/>
</dbReference>
<dbReference type="OrthoDB" id="6329284at2759"/>
<dbReference type="PROSITE" id="PS51891">
    <property type="entry name" value="CENP_V_GFA"/>
    <property type="match status" value="1"/>
</dbReference>
<dbReference type="RefSeq" id="XP_008086504.1">
    <property type="nucleotide sequence ID" value="XM_008088313.1"/>
</dbReference>
<dbReference type="SUPFAM" id="SSF51316">
    <property type="entry name" value="Mss4-like"/>
    <property type="match status" value="1"/>
</dbReference>
<evidence type="ECO:0000256" key="1">
    <source>
        <dbReference type="ARBA" id="ARBA00005495"/>
    </source>
</evidence>
<keyword evidence="2" id="KW-0479">Metal-binding</keyword>
<keyword evidence="4" id="KW-0456">Lyase</keyword>
<dbReference type="Pfam" id="PF04828">
    <property type="entry name" value="GFA"/>
    <property type="match status" value="1"/>
</dbReference>
<dbReference type="HOGENOM" id="CLU_055491_4_0_1"/>
<dbReference type="EMBL" id="KE145370">
    <property type="protein sequence ID" value="EPE27314.1"/>
    <property type="molecule type" value="Genomic_DNA"/>
</dbReference>
<dbReference type="AlphaFoldDB" id="S3CQD7"/>
<sequence>MSAEILVTGTCQCGRVKYTSTSLPRDLSNCYCLCCRRLSGGPFQTSGEFPTESVTFTTGTSSMRQTSYSEIADRQHCAECGSQISMQYKCEPEIIYLTVGTFENVKGELPPVGRHIFVGTGKVGGYYEIPRDGVVRYESHSDGFEKRIAEWKEKNLGEGRG</sequence>
<dbReference type="Gene3D" id="3.90.1590.10">
    <property type="entry name" value="glutathione-dependent formaldehyde- activating enzyme (gfa)"/>
    <property type="match status" value="1"/>
</dbReference>
<evidence type="ECO:0000259" key="5">
    <source>
        <dbReference type="PROSITE" id="PS51891"/>
    </source>
</evidence>
<accession>S3CQD7</accession>
<keyword evidence="7" id="KW-1185">Reference proteome</keyword>
<reference evidence="6 7" key="1">
    <citation type="journal article" date="2013" name="BMC Genomics">
        <title>Genomics-driven discovery of the pneumocandin biosynthetic gene cluster in the fungus Glarea lozoyensis.</title>
        <authorList>
            <person name="Chen L."/>
            <person name="Yue Q."/>
            <person name="Zhang X."/>
            <person name="Xiang M."/>
            <person name="Wang C."/>
            <person name="Li S."/>
            <person name="Che Y."/>
            <person name="Ortiz-Lopez F.J."/>
            <person name="Bills G.F."/>
            <person name="Liu X."/>
            <person name="An Z."/>
        </authorList>
    </citation>
    <scope>NUCLEOTIDE SEQUENCE [LARGE SCALE GENOMIC DNA]</scope>
    <source>
        <strain evidence="7">ATCC 20868 / MF5171</strain>
    </source>
</reference>
<evidence type="ECO:0000256" key="3">
    <source>
        <dbReference type="ARBA" id="ARBA00022833"/>
    </source>
</evidence>
<gene>
    <name evidence="6" type="ORF">GLAREA_03229</name>
</gene>
<name>S3CQD7_GLAL2</name>
<dbReference type="GO" id="GO:0016846">
    <property type="term" value="F:carbon-sulfur lyase activity"/>
    <property type="evidence" value="ECO:0007669"/>
    <property type="project" value="InterPro"/>
</dbReference>
<protein>
    <submittedName>
        <fullName evidence="6">Mss4-like protein</fullName>
    </submittedName>
</protein>
<comment type="similarity">
    <text evidence="1">Belongs to the Gfa family.</text>
</comment>
<dbReference type="Proteomes" id="UP000016922">
    <property type="component" value="Unassembled WGS sequence"/>
</dbReference>
<dbReference type="GO" id="GO:0046872">
    <property type="term" value="F:metal ion binding"/>
    <property type="evidence" value="ECO:0007669"/>
    <property type="project" value="UniProtKB-KW"/>
</dbReference>
<dbReference type="InterPro" id="IPR011057">
    <property type="entry name" value="Mss4-like_sf"/>
</dbReference>
<evidence type="ECO:0000313" key="6">
    <source>
        <dbReference type="EMBL" id="EPE27314.1"/>
    </source>
</evidence>
<evidence type="ECO:0000256" key="2">
    <source>
        <dbReference type="ARBA" id="ARBA00022723"/>
    </source>
</evidence>
<dbReference type="KEGG" id="glz:GLAREA_03229"/>
<organism evidence="6 7">
    <name type="scientific">Glarea lozoyensis (strain ATCC 20868 / MF5171)</name>
    <dbReference type="NCBI Taxonomy" id="1116229"/>
    <lineage>
        <taxon>Eukaryota</taxon>
        <taxon>Fungi</taxon>
        <taxon>Dikarya</taxon>
        <taxon>Ascomycota</taxon>
        <taxon>Pezizomycotina</taxon>
        <taxon>Leotiomycetes</taxon>
        <taxon>Helotiales</taxon>
        <taxon>Helotiaceae</taxon>
        <taxon>Glarea</taxon>
    </lineage>
</organism>
<evidence type="ECO:0000256" key="4">
    <source>
        <dbReference type="ARBA" id="ARBA00023239"/>
    </source>
</evidence>
<feature type="domain" description="CENP-V/GFA" evidence="5">
    <location>
        <begin position="7"/>
        <end position="118"/>
    </location>
</feature>
<proteinExistence type="inferred from homology"/>
<dbReference type="eggNOG" id="ENOG502SU3E">
    <property type="taxonomic scope" value="Eukaryota"/>
</dbReference>
<dbReference type="GeneID" id="19462284"/>
<dbReference type="PANTHER" id="PTHR33337:SF40">
    <property type="entry name" value="CENP-V_GFA DOMAIN-CONTAINING PROTEIN-RELATED"/>
    <property type="match status" value="1"/>
</dbReference>
<evidence type="ECO:0000313" key="7">
    <source>
        <dbReference type="Proteomes" id="UP000016922"/>
    </source>
</evidence>